<reference evidence="1 2" key="1">
    <citation type="submission" date="2019-01" db="EMBL/GenBank/DDBJ databases">
        <title>Sequencing of cultivated peanut Arachis hypogaea provides insights into genome evolution and oil improvement.</title>
        <authorList>
            <person name="Chen X."/>
        </authorList>
    </citation>
    <scope>NUCLEOTIDE SEQUENCE [LARGE SCALE GENOMIC DNA]</scope>
    <source>
        <strain evidence="2">cv. Fuhuasheng</strain>
        <tissue evidence="1">Leaves</tissue>
    </source>
</reference>
<dbReference type="EMBL" id="SDMP01000007">
    <property type="protein sequence ID" value="RYR47761.1"/>
    <property type="molecule type" value="Genomic_DNA"/>
</dbReference>
<organism evidence="1 2">
    <name type="scientific">Arachis hypogaea</name>
    <name type="common">Peanut</name>
    <dbReference type="NCBI Taxonomy" id="3818"/>
    <lineage>
        <taxon>Eukaryota</taxon>
        <taxon>Viridiplantae</taxon>
        <taxon>Streptophyta</taxon>
        <taxon>Embryophyta</taxon>
        <taxon>Tracheophyta</taxon>
        <taxon>Spermatophyta</taxon>
        <taxon>Magnoliopsida</taxon>
        <taxon>eudicotyledons</taxon>
        <taxon>Gunneridae</taxon>
        <taxon>Pentapetalae</taxon>
        <taxon>rosids</taxon>
        <taxon>fabids</taxon>
        <taxon>Fabales</taxon>
        <taxon>Fabaceae</taxon>
        <taxon>Papilionoideae</taxon>
        <taxon>50 kb inversion clade</taxon>
        <taxon>dalbergioids sensu lato</taxon>
        <taxon>Dalbergieae</taxon>
        <taxon>Pterocarpus clade</taxon>
        <taxon>Arachis</taxon>
    </lineage>
</organism>
<accession>A0A445CAA5</accession>
<protein>
    <submittedName>
        <fullName evidence="1">Uncharacterized protein</fullName>
    </submittedName>
</protein>
<dbReference type="Proteomes" id="UP000289738">
    <property type="component" value="Chromosome A07"/>
</dbReference>
<evidence type="ECO:0000313" key="1">
    <source>
        <dbReference type="EMBL" id="RYR47761.1"/>
    </source>
</evidence>
<name>A0A445CAA5_ARAHY</name>
<proteinExistence type="predicted"/>
<sequence length="137" mass="15668">MRQISAEKLEESTNQELNQTIPVFKNPTKILCRVVNVHLLIIELEEEKKGLATKLQVGKASGARWKSMSDALSKANVKKKLHTKQILKDRLAYEEDIRAYNKGLRMSEVVAMVKEEALEWEKIISFIINLHIILGVD</sequence>
<evidence type="ECO:0000313" key="2">
    <source>
        <dbReference type="Proteomes" id="UP000289738"/>
    </source>
</evidence>
<dbReference type="AlphaFoldDB" id="A0A445CAA5"/>
<keyword evidence="2" id="KW-1185">Reference proteome</keyword>
<gene>
    <name evidence="1" type="ORF">Ahy_A07g033719</name>
</gene>
<comment type="caution">
    <text evidence="1">The sequence shown here is derived from an EMBL/GenBank/DDBJ whole genome shotgun (WGS) entry which is preliminary data.</text>
</comment>